<organism evidence="3 4">
    <name type="scientific">Synchytrium microbalum</name>
    <dbReference type="NCBI Taxonomy" id="1806994"/>
    <lineage>
        <taxon>Eukaryota</taxon>
        <taxon>Fungi</taxon>
        <taxon>Fungi incertae sedis</taxon>
        <taxon>Chytridiomycota</taxon>
        <taxon>Chytridiomycota incertae sedis</taxon>
        <taxon>Chytridiomycetes</taxon>
        <taxon>Synchytriales</taxon>
        <taxon>Synchytriaceae</taxon>
        <taxon>Synchytrium</taxon>
    </lineage>
</organism>
<dbReference type="Gene3D" id="1.10.10.1210">
    <property type="entry name" value="MAGE homology domain, winged helix WH2 motif"/>
    <property type="match status" value="1"/>
</dbReference>
<dbReference type="Gene3D" id="1.10.10.1200">
    <property type="entry name" value="MAGE homology domain, winged helix WH1 motif"/>
    <property type="match status" value="1"/>
</dbReference>
<evidence type="ECO:0000313" key="4">
    <source>
        <dbReference type="Proteomes" id="UP000319731"/>
    </source>
</evidence>
<proteinExistence type="predicted"/>
<evidence type="ECO:0000259" key="2">
    <source>
        <dbReference type="PROSITE" id="PS50838"/>
    </source>
</evidence>
<evidence type="ECO:0000313" key="3">
    <source>
        <dbReference type="EMBL" id="TPX31785.1"/>
    </source>
</evidence>
<feature type="region of interest" description="Disordered" evidence="1">
    <location>
        <begin position="1"/>
        <end position="63"/>
    </location>
</feature>
<keyword evidence="4" id="KW-1185">Reference proteome</keyword>
<dbReference type="GeneID" id="42006213"/>
<gene>
    <name evidence="3" type="ORF">SmJEL517_g04988</name>
</gene>
<dbReference type="STRING" id="1806994.A0A507C2M2"/>
<feature type="compositionally biased region" description="Acidic residues" evidence="1">
    <location>
        <begin position="9"/>
        <end position="19"/>
    </location>
</feature>
<name>A0A507C2M2_9FUNG</name>
<comment type="caution">
    <text evidence="3">The sequence shown here is derived from an EMBL/GenBank/DDBJ whole genome shotgun (WGS) entry which is preliminary data.</text>
</comment>
<evidence type="ECO:0000256" key="1">
    <source>
        <dbReference type="SAM" id="MobiDB-lite"/>
    </source>
</evidence>
<dbReference type="PANTHER" id="PTHR11736:SF14">
    <property type="entry name" value="NSE3 HOMOLOG, SMC5-SMC6 COMPLEX COMPONENT"/>
    <property type="match status" value="1"/>
</dbReference>
<protein>
    <recommendedName>
        <fullName evidence="2">MAGE domain-containing protein</fullName>
    </recommendedName>
</protein>
<dbReference type="InterPro" id="IPR037445">
    <property type="entry name" value="MAGE"/>
</dbReference>
<dbReference type="RefSeq" id="XP_031023128.1">
    <property type="nucleotide sequence ID" value="XM_031170916.1"/>
</dbReference>
<feature type="domain" description="MAGE" evidence="2">
    <location>
        <begin position="74"/>
        <end position="304"/>
    </location>
</feature>
<dbReference type="EMBL" id="QEAO01000039">
    <property type="protein sequence ID" value="TPX31785.1"/>
    <property type="molecule type" value="Genomic_DNA"/>
</dbReference>
<dbReference type="GO" id="GO:0005634">
    <property type="term" value="C:nucleus"/>
    <property type="evidence" value="ECO:0007669"/>
    <property type="project" value="TreeGrafter"/>
</dbReference>
<dbReference type="InterPro" id="IPR002190">
    <property type="entry name" value="MHD_dom"/>
</dbReference>
<dbReference type="GO" id="GO:0006281">
    <property type="term" value="P:DNA repair"/>
    <property type="evidence" value="ECO:0007669"/>
    <property type="project" value="TreeGrafter"/>
</dbReference>
<dbReference type="InterPro" id="IPR041899">
    <property type="entry name" value="MAGE_WH2"/>
</dbReference>
<dbReference type="AlphaFoldDB" id="A0A507C2M2"/>
<accession>A0A507C2M2</accession>
<sequence>MGKKRRNDDDDEEEQDDDEYDKRSRKSGGPSSSKSAQKKTKRPVSEDEDDEEADGGGRGSKVEGLIRSIPDHEMDALISGAVRVALSAEHARRAFTKKEISEKVLKERAKAVNHVFEAMQKRLKDVFGYDVKELVHVERQKSFDEQRRALAKAMNKKQANKNKTGQFVLVNMMTPHLQNPLAEGLIEEGYDVKQDGLLTVILSLIMVSGRAIDEKTLESYLRKYFHVSLKSKDSELGLVSDVLVNYTKQRYLIRISMPSAEGDVVEYKWGPRAIAEIPEKNMIKFIGDIHDDVDDATRRHLESTIRTAAEIEVPE</sequence>
<dbReference type="PANTHER" id="PTHR11736">
    <property type="entry name" value="MELANOMA-ASSOCIATED ANTIGEN MAGE ANTIGEN"/>
    <property type="match status" value="1"/>
</dbReference>
<dbReference type="SMART" id="SM01373">
    <property type="entry name" value="MAGE"/>
    <property type="match status" value="1"/>
</dbReference>
<reference evidence="3 4" key="1">
    <citation type="journal article" date="2019" name="Sci. Rep.">
        <title>Comparative genomics of chytrid fungi reveal insights into the obligate biotrophic and pathogenic lifestyle of Synchytrium endobioticum.</title>
        <authorList>
            <person name="van de Vossenberg B.T.L.H."/>
            <person name="Warris S."/>
            <person name="Nguyen H.D.T."/>
            <person name="van Gent-Pelzer M.P.E."/>
            <person name="Joly D.L."/>
            <person name="van de Geest H.C."/>
            <person name="Bonants P.J.M."/>
            <person name="Smith D.S."/>
            <person name="Levesque C.A."/>
            <person name="van der Lee T.A.J."/>
        </authorList>
    </citation>
    <scope>NUCLEOTIDE SEQUENCE [LARGE SCALE GENOMIC DNA]</scope>
    <source>
        <strain evidence="3 4">JEL517</strain>
    </source>
</reference>
<dbReference type="PROSITE" id="PS50838">
    <property type="entry name" value="MAGE"/>
    <property type="match status" value="1"/>
</dbReference>
<dbReference type="Proteomes" id="UP000319731">
    <property type="component" value="Unassembled WGS sequence"/>
</dbReference>
<dbReference type="InterPro" id="IPR041898">
    <property type="entry name" value="MAGE_WH1"/>
</dbReference>
<dbReference type="Pfam" id="PF01454">
    <property type="entry name" value="MAGE"/>
    <property type="match status" value="1"/>
</dbReference>
<dbReference type="OrthoDB" id="205198at2759"/>